<organism evidence="5 6">
    <name type="scientific">Erythranthe guttata</name>
    <name type="common">Yellow monkey flower</name>
    <name type="synonym">Mimulus guttatus</name>
    <dbReference type="NCBI Taxonomy" id="4155"/>
    <lineage>
        <taxon>Eukaryota</taxon>
        <taxon>Viridiplantae</taxon>
        <taxon>Streptophyta</taxon>
        <taxon>Embryophyta</taxon>
        <taxon>Tracheophyta</taxon>
        <taxon>Spermatophyta</taxon>
        <taxon>Magnoliopsida</taxon>
        <taxon>eudicotyledons</taxon>
        <taxon>Gunneridae</taxon>
        <taxon>Pentapetalae</taxon>
        <taxon>asterids</taxon>
        <taxon>lamiids</taxon>
        <taxon>Lamiales</taxon>
        <taxon>Phrymaceae</taxon>
        <taxon>Erythranthe</taxon>
    </lineage>
</organism>
<dbReference type="SUPFAM" id="SSF52540">
    <property type="entry name" value="P-loop containing nucleoside triphosphate hydrolases"/>
    <property type="match status" value="1"/>
</dbReference>
<evidence type="ECO:0000256" key="1">
    <source>
        <dbReference type="ARBA" id="ARBA00005771"/>
    </source>
</evidence>
<dbReference type="EC" id="2.8.2.-" evidence="3"/>
<dbReference type="OrthoDB" id="205623at2759"/>
<dbReference type="Proteomes" id="UP000030748">
    <property type="component" value="Unassembled WGS sequence"/>
</dbReference>
<dbReference type="Gene3D" id="3.40.50.300">
    <property type="entry name" value="P-loop containing nucleotide triphosphate hydrolases"/>
    <property type="match status" value="1"/>
</dbReference>
<comment type="similarity">
    <text evidence="1 3">Belongs to the sulfotransferase 1 family.</text>
</comment>
<keyword evidence="6" id="KW-1185">Reference proteome</keyword>
<gene>
    <name evidence="5" type="ORF">MIMGU_mgv1a022523mg</name>
</gene>
<name>A0A022QNN4_ERYGU</name>
<dbReference type="GO" id="GO:0051923">
    <property type="term" value="P:sulfation"/>
    <property type="evidence" value="ECO:0000318"/>
    <property type="project" value="GO_Central"/>
</dbReference>
<dbReference type="AlphaFoldDB" id="A0A022QNN4"/>
<evidence type="ECO:0000256" key="2">
    <source>
        <dbReference type="ARBA" id="ARBA00022679"/>
    </source>
</evidence>
<dbReference type="eggNOG" id="KOG1584">
    <property type="taxonomic scope" value="Eukaryota"/>
</dbReference>
<dbReference type="EMBL" id="KI631268">
    <property type="protein sequence ID" value="EYU29209.1"/>
    <property type="molecule type" value="Genomic_DNA"/>
</dbReference>
<evidence type="ECO:0000259" key="4">
    <source>
        <dbReference type="Pfam" id="PF00685"/>
    </source>
</evidence>
<accession>A0A022QNN4</accession>
<evidence type="ECO:0000313" key="6">
    <source>
        <dbReference type="Proteomes" id="UP000030748"/>
    </source>
</evidence>
<dbReference type="PANTHER" id="PTHR11783">
    <property type="entry name" value="SULFOTRANSFERASE SULT"/>
    <property type="match status" value="1"/>
</dbReference>
<dbReference type="GO" id="GO:0005737">
    <property type="term" value="C:cytoplasm"/>
    <property type="evidence" value="ECO:0000318"/>
    <property type="project" value="GO_Central"/>
</dbReference>
<dbReference type="OMA" id="VPCEAFF"/>
<dbReference type="InterPro" id="IPR027417">
    <property type="entry name" value="P-loop_NTPase"/>
</dbReference>
<sequence length="320" mass="36895">MEKKVDETLLERKTSWDGQQLVKYDGFWFSEMFFRQILSAQNHFVAKDSDVILSTVPKSGTTWLKALAFAVANRGIHPNTDRNPLLTSNPHTLVHSIEINLFHRENPNLEYLSSSTSSTISSRMLSTHMPFEILPDSIRESACKIIYVCRNPLDQFTSLRHFLIENRIKKDVVPLGLDESFDMFCDGIHGFGPFWDHILGYWNAHLENPGKVLFLKYEDLKEDIGCNVKKIAEFLECPFSLEEEKRGAVEEISRLCSFENLKNVEVNKSGYVMDGLLKNSTFFRKGEVGDWTNYLNHEMAERMKKLMQSKFEGSGLMFKT</sequence>
<reference evidence="5 6" key="1">
    <citation type="journal article" date="2013" name="Proc. Natl. Acad. Sci. U.S.A.">
        <title>Fine-scale variation in meiotic recombination in Mimulus inferred from population shotgun sequencing.</title>
        <authorList>
            <person name="Hellsten U."/>
            <person name="Wright K.M."/>
            <person name="Jenkins J."/>
            <person name="Shu S."/>
            <person name="Yuan Y."/>
            <person name="Wessler S.R."/>
            <person name="Schmutz J."/>
            <person name="Willis J.H."/>
            <person name="Rokhsar D.S."/>
        </authorList>
    </citation>
    <scope>NUCLEOTIDE SEQUENCE [LARGE SCALE GENOMIC DNA]</scope>
    <source>
        <strain evidence="6">cv. DUN x IM62</strain>
    </source>
</reference>
<dbReference type="InterPro" id="IPR000863">
    <property type="entry name" value="Sulfotransferase_dom"/>
</dbReference>
<dbReference type="PhylomeDB" id="A0A022QNN4"/>
<dbReference type="Pfam" id="PF00685">
    <property type="entry name" value="Sulfotransfer_1"/>
    <property type="match status" value="1"/>
</dbReference>
<dbReference type="KEGG" id="egt:105967067"/>
<feature type="domain" description="Sulfotransferase" evidence="4">
    <location>
        <begin position="48"/>
        <end position="315"/>
    </location>
</feature>
<dbReference type="GO" id="GO:0008146">
    <property type="term" value="F:sulfotransferase activity"/>
    <property type="evidence" value="ECO:0000318"/>
    <property type="project" value="GO_Central"/>
</dbReference>
<proteinExistence type="inferred from homology"/>
<keyword evidence="2 3" id="KW-0808">Transferase</keyword>
<evidence type="ECO:0000313" key="5">
    <source>
        <dbReference type="EMBL" id="EYU29209.1"/>
    </source>
</evidence>
<protein>
    <recommendedName>
        <fullName evidence="3">Sulfotransferase</fullName>
        <ecNumber evidence="3">2.8.2.-</ecNumber>
    </recommendedName>
</protein>
<evidence type="ECO:0000256" key="3">
    <source>
        <dbReference type="RuleBase" id="RU361155"/>
    </source>
</evidence>